<feature type="region of interest" description="Disordered" evidence="1">
    <location>
        <begin position="1"/>
        <end position="24"/>
    </location>
</feature>
<comment type="caution">
    <text evidence="2">The sequence shown here is derived from an EMBL/GenBank/DDBJ whole genome shotgun (WGS) entry which is preliminary data.</text>
</comment>
<feature type="compositionally biased region" description="Polar residues" evidence="1">
    <location>
        <begin position="1"/>
        <end position="17"/>
    </location>
</feature>
<gene>
    <name evidence="2" type="ORF">Tci_923595</name>
</gene>
<name>A0A699X150_TANCI</name>
<proteinExistence type="predicted"/>
<dbReference type="AlphaFoldDB" id="A0A699X150"/>
<feature type="non-terminal residue" evidence="2">
    <location>
        <position position="1"/>
    </location>
</feature>
<protein>
    <submittedName>
        <fullName evidence="2">Uncharacterized protein</fullName>
    </submittedName>
</protein>
<dbReference type="EMBL" id="BKCJ011772451">
    <property type="protein sequence ID" value="GFD51626.1"/>
    <property type="molecule type" value="Genomic_DNA"/>
</dbReference>
<accession>A0A699X150</accession>
<evidence type="ECO:0000256" key="1">
    <source>
        <dbReference type="SAM" id="MobiDB-lite"/>
    </source>
</evidence>
<evidence type="ECO:0000313" key="2">
    <source>
        <dbReference type="EMBL" id="GFD51626.1"/>
    </source>
</evidence>
<reference evidence="2" key="1">
    <citation type="journal article" date="2019" name="Sci. Rep.">
        <title>Draft genome of Tanacetum cinerariifolium, the natural source of mosquito coil.</title>
        <authorList>
            <person name="Yamashiro T."/>
            <person name="Shiraishi A."/>
            <person name="Satake H."/>
            <person name="Nakayama K."/>
        </authorList>
    </citation>
    <scope>NUCLEOTIDE SEQUENCE</scope>
</reference>
<organism evidence="2">
    <name type="scientific">Tanacetum cinerariifolium</name>
    <name type="common">Dalmatian daisy</name>
    <name type="synonym">Chrysanthemum cinerariifolium</name>
    <dbReference type="NCBI Taxonomy" id="118510"/>
    <lineage>
        <taxon>Eukaryota</taxon>
        <taxon>Viridiplantae</taxon>
        <taxon>Streptophyta</taxon>
        <taxon>Embryophyta</taxon>
        <taxon>Tracheophyta</taxon>
        <taxon>Spermatophyta</taxon>
        <taxon>Magnoliopsida</taxon>
        <taxon>eudicotyledons</taxon>
        <taxon>Gunneridae</taxon>
        <taxon>Pentapetalae</taxon>
        <taxon>asterids</taxon>
        <taxon>campanulids</taxon>
        <taxon>Asterales</taxon>
        <taxon>Asteraceae</taxon>
        <taxon>Asteroideae</taxon>
        <taxon>Anthemideae</taxon>
        <taxon>Anthemidinae</taxon>
        <taxon>Tanacetum</taxon>
    </lineage>
</organism>
<sequence>YAYGSSGITDGPSTPGDTSPDRPS</sequence>